<reference evidence="2 3" key="1">
    <citation type="journal article" date="2018" name="Front. Plant Sci.">
        <title>Red Clover (Trifolium pratense) and Zigzag Clover (T. medium) - A Picture of Genomic Similarities and Differences.</title>
        <authorList>
            <person name="Dluhosova J."/>
            <person name="Istvanek J."/>
            <person name="Nedelnik J."/>
            <person name="Repkova J."/>
        </authorList>
    </citation>
    <scope>NUCLEOTIDE SEQUENCE [LARGE SCALE GENOMIC DNA]</scope>
    <source>
        <strain evidence="3">cv. 10/8</strain>
        <tissue evidence="2">Leaf</tissue>
    </source>
</reference>
<name>A0A392P6C4_9FABA</name>
<gene>
    <name evidence="2" type="ORF">A2U01_0028636</name>
</gene>
<evidence type="ECO:0000313" key="3">
    <source>
        <dbReference type="Proteomes" id="UP000265520"/>
    </source>
</evidence>
<dbReference type="SUPFAM" id="SSF52058">
    <property type="entry name" value="L domain-like"/>
    <property type="match status" value="1"/>
</dbReference>
<dbReference type="PANTHER" id="PTHR36766">
    <property type="entry name" value="PLANT BROAD-SPECTRUM MILDEW RESISTANCE PROTEIN RPW8"/>
    <property type="match status" value="1"/>
</dbReference>
<sequence length="202" mass="23417">MFRCLSKLTIIHCLKIGLPCLPSLKDLSVEGCNDKLLLSISNFCCLTRLCLDNRRTYLPIPSRMLNRITSKTPFQSRITSFPEGMFTNLTFLQTLSIWNFPKLKELPNQPFNLALERLDFFHCDELESLPGQIWESLQSLRFLGIRYCKGMRCLPEGIRHLTSLEILDIIGCPTLEKRCKEGTGEDWDKIAHIPKIYNYSWI</sequence>
<keyword evidence="3" id="KW-1185">Reference proteome</keyword>
<comment type="caution">
    <text evidence="2">The sequence shown here is derived from an EMBL/GenBank/DDBJ whole genome shotgun (WGS) entry which is preliminary data.</text>
</comment>
<dbReference type="AlphaFoldDB" id="A0A392P6C4"/>
<accession>A0A392P6C4</accession>
<organism evidence="2 3">
    <name type="scientific">Trifolium medium</name>
    <dbReference type="NCBI Taxonomy" id="97028"/>
    <lineage>
        <taxon>Eukaryota</taxon>
        <taxon>Viridiplantae</taxon>
        <taxon>Streptophyta</taxon>
        <taxon>Embryophyta</taxon>
        <taxon>Tracheophyta</taxon>
        <taxon>Spermatophyta</taxon>
        <taxon>Magnoliopsida</taxon>
        <taxon>eudicotyledons</taxon>
        <taxon>Gunneridae</taxon>
        <taxon>Pentapetalae</taxon>
        <taxon>rosids</taxon>
        <taxon>fabids</taxon>
        <taxon>Fabales</taxon>
        <taxon>Fabaceae</taxon>
        <taxon>Papilionoideae</taxon>
        <taxon>50 kb inversion clade</taxon>
        <taxon>NPAAA clade</taxon>
        <taxon>Hologalegina</taxon>
        <taxon>IRL clade</taxon>
        <taxon>Trifolieae</taxon>
        <taxon>Trifolium</taxon>
    </lineage>
</organism>
<keyword evidence="1" id="KW-0611">Plant defense</keyword>
<dbReference type="Proteomes" id="UP000265520">
    <property type="component" value="Unassembled WGS sequence"/>
</dbReference>
<evidence type="ECO:0000256" key="1">
    <source>
        <dbReference type="ARBA" id="ARBA00022821"/>
    </source>
</evidence>
<dbReference type="EMBL" id="LXQA010065872">
    <property type="protein sequence ID" value="MCI07567.1"/>
    <property type="molecule type" value="Genomic_DNA"/>
</dbReference>
<evidence type="ECO:0000313" key="2">
    <source>
        <dbReference type="EMBL" id="MCI07567.1"/>
    </source>
</evidence>
<protein>
    <submittedName>
        <fullName evidence="2">NBS-LRR disease resistance protein</fullName>
    </submittedName>
</protein>
<proteinExistence type="predicted"/>
<dbReference type="Gene3D" id="3.80.10.10">
    <property type="entry name" value="Ribonuclease Inhibitor"/>
    <property type="match status" value="1"/>
</dbReference>
<dbReference type="InterPro" id="IPR032675">
    <property type="entry name" value="LRR_dom_sf"/>
</dbReference>
<dbReference type="GO" id="GO:0006952">
    <property type="term" value="P:defense response"/>
    <property type="evidence" value="ECO:0007669"/>
    <property type="project" value="UniProtKB-KW"/>
</dbReference>
<dbReference type="PANTHER" id="PTHR36766:SF40">
    <property type="entry name" value="DISEASE RESISTANCE PROTEIN RGA3"/>
    <property type="match status" value="1"/>
</dbReference>